<evidence type="ECO:0000256" key="2">
    <source>
        <dbReference type="ARBA" id="ARBA00004496"/>
    </source>
</evidence>
<evidence type="ECO:0000256" key="9">
    <source>
        <dbReference type="ARBA" id="ARBA00024069"/>
    </source>
</evidence>
<evidence type="ECO:0000256" key="10">
    <source>
        <dbReference type="ARBA" id="ARBA00046608"/>
    </source>
</evidence>
<keyword evidence="6" id="KW-0443">Lipid metabolism</keyword>
<accession>A0A381NIT7</accession>
<proteinExistence type="inferred from homology"/>
<evidence type="ECO:0000256" key="8">
    <source>
        <dbReference type="ARBA" id="ARBA00023264"/>
    </source>
</evidence>
<dbReference type="PIRSF" id="PIRSF002465">
    <property type="entry name" value="Phsphlp_syn_PlsX"/>
    <property type="match status" value="1"/>
</dbReference>
<name>A0A381NIT7_9ZZZZ</name>
<comment type="subunit">
    <text evidence="10">Homodimer. Probably interacts with PlsY.</text>
</comment>
<keyword evidence="7" id="KW-0594">Phospholipid biosynthesis</keyword>
<evidence type="ECO:0000256" key="5">
    <source>
        <dbReference type="ARBA" id="ARBA00022679"/>
    </source>
</evidence>
<dbReference type="Pfam" id="PF02504">
    <property type="entry name" value="FA_synthesis"/>
    <property type="match status" value="1"/>
</dbReference>
<evidence type="ECO:0000256" key="7">
    <source>
        <dbReference type="ARBA" id="ARBA00023209"/>
    </source>
</evidence>
<keyword evidence="5" id="KW-0808">Transferase</keyword>
<comment type="catalytic activity">
    <reaction evidence="1">
        <text>a fatty acyl-[ACP] + phosphate = an acyl phosphate + holo-[ACP]</text>
        <dbReference type="Rhea" id="RHEA:42292"/>
        <dbReference type="Rhea" id="RHEA-COMP:9685"/>
        <dbReference type="Rhea" id="RHEA-COMP:14125"/>
        <dbReference type="ChEBI" id="CHEBI:43474"/>
        <dbReference type="ChEBI" id="CHEBI:59918"/>
        <dbReference type="ChEBI" id="CHEBI:64479"/>
        <dbReference type="ChEBI" id="CHEBI:138651"/>
        <dbReference type="EC" id="2.3.1.274"/>
    </reaction>
</comment>
<organism evidence="11">
    <name type="scientific">marine metagenome</name>
    <dbReference type="NCBI Taxonomy" id="408172"/>
    <lineage>
        <taxon>unclassified sequences</taxon>
        <taxon>metagenomes</taxon>
        <taxon>ecological metagenomes</taxon>
    </lineage>
</organism>
<dbReference type="EMBL" id="UINC01000332">
    <property type="protein sequence ID" value="SUZ53433.1"/>
    <property type="molecule type" value="Genomic_DNA"/>
</dbReference>
<dbReference type="GO" id="GO:0043811">
    <property type="term" value="F:phosphate:acyl-[acyl carrier protein] acyltransferase activity"/>
    <property type="evidence" value="ECO:0007669"/>
    <property type="project" value="UniProtKB-EC"/>
</dbReference>
<dbReference type="Gene3D" id="3.40.718.10">
    <property type="entry name" value="Isopropylmalate Dehydrogenase"/>
    <property type="match status" value="1"/>
</dbReference>
<evidence type="ECO:0000313" key="11">
    <source>
        <dbReference type="EMBL" id="SUZ53433.1"/>
    </source>
</evidence>
<reference evidence="11" key="1">
    <citation type="submission" date="2018-05" db="EMBL/GenBank/DDBJ databases">
        <authorList>
            <person name="Lanie J.A."/>
            <person name="Ng W.-L."/>
            <person name="Kazmierczak K.M."/>
            <person name="Andrzejewski T.M."/>
            <person name="Davidsen T.M."/>
            <person name="Wayne K.J."/>
            <person name="Tettelin H."/>
            <person name="Glass J.I."/>
            <person name="Rusch D."/>
            <person name="Podicherti R."/>
            <person name="Tsui H.-C.T."/>
            <person name="Winkler M.E."/>
        </authorList>
    </citation>
    <scope>NUCLEOTIDE SEQUENCE</scope>
</reference>
<dbReference type="PANTHER" id="PTHR30100:SF1">
    <property type="entry name" value="PHOSPHATE ACYLTRANSFERASE"/>
    <property type="match status" value="1"/>
</dbReference>
<dbReference type="GO" id="GO:0006633">
    <property type="term" value="P:fatty acid biosynthetic process"/>
    <property type="evidence" value="ECO:0007669"/>
    <property type="project" value="InterPro"/>
</dbReference>
<evidence type="ECO:0000256" key="3">
    <source>
        <dbReference type="ARBA" id="ARBA00022490"/>
    </source>
</evidence>
<evidence type="ECO:0000256" key="4">
    <source>
        <dbReference type="ARBA" id="ARBA00022516"/>
    </source>
</evidence>
<gene>
    <name evidence="11" type="ORF">METZ01_LOCUS6287</name>
</gene>
<evidence type="ECO:0000256" key="6">
    <source>
        <dbReference type="ARBA" id="ARBA00023098"/>
    </source>
</evidence>
<dbReference type="GO" id="GO:0008654">
    <property type="term" value="P:phospholipid biosynthetic process"/>
    <property type="evidence" value="ECO:0007669"/>
    <property type="project" value="UniProtKB-KW"/>
</dbReference>
<protein>
    <recommendedName>
        <fullName evidence="9">phosphate acyltransferase</fullName>
        <ecNumber evidence="9">2.3.1.274</ecNumber>
    </recommendedName>
</protein>
<dbReference type="HAMAP" id="MF_00019">
    <property type="entry name" value="PlsX"/>
    <property type="match status" value="1"/>
</dbReference>
<dbReference type="EC" id="2.3.1.274" evidence="9"/>
<dbReference type="AlphaFoldDB" id="A0A381NIT7"/>
<sequence length="334" mass="35531">MRIVLDAMGTDDAPRIEVAGAIEALREHESDVELILVGDREVIDAELARHEVVPNRISVHHAPDRVQADDSPASVIRTKPNSSIVVGLELQRKRDADAFVSAGSTGAVMATSLFKLRPLPGVDRPTIGTLLPTAEEQCLLVDAGANVDCKPQHLVQFAHLGNIYAREIMGRPKPRIGLLNIGKEPGKGDELSAAAHEVLSSEDSLNFVGNLEGRDIIEGVCDVVVCDGFVGNVLLKFYESVAQFIIGLIKTELGALTENSLDFDRIFRILDYSETGGAPLLGVGGVSVICHGGSSAKAIRNAIRVAAQAVRSDMVVQTANCLSTSISNAAEEIS</sequence>
<dbReference type="InterPro" id="IPR003664">
    <property type="entry name" value="FA_synthesis"/>
</dbReference>
<dbReference type="SUPFAM" id="SSF53659">
    <property type="entry name" value="Isocitrate/Isopropylmalate dehydrogenase-like"/>
    <property type="match status" value="1"/>
</dbReference>
<dbReference type="GO" id="GO:0005737">
    <property type="term" value="C:cytoplasm"/>
    <property type="evidence" value="ECO:0007669"/>
    <property type="project" value="UniProtKB-SubCell"/>
</dbReference>
<dbReference type="InterPro" id="IPR012281">
    <property type="entry name" value="Phospholipid_synth_PlsX-like"/>
</dbReference>
<dbReference type="NCBIfam" id="TIGR00182">
    <property type="entry name" value="plsX"/>
    <property type="match status" value="1"/>
</dbReference>
<dbReference type="PANTHER" id="PTHR30100">
    <property type="entry name" value="FATTY ACID/PHOSPHOLIPID SYNTHESIS PROTEIN PLSX"/>
    <property type="match status" value="1"/>
</dbReference>
<keyword evidence="4" id="KW-0444">Lipid biosynthesis</keyword>
<comment type="subcellular location">
    <subcellularLocation>
        <location evidence="2">Cytoplasm</location>
    </subcellularLocation>
</comment>
<evidence type="ECO:0000256" key="1">
    <source>
        <dbReference type="ARBA" id="ARBA00001232"/>
    </source>
</evidence>
<keyword evidence="3" id="KW-0963">Cytoplasm</keyword>
<keyword evidence="8" id="KW-1208">Phospholipid metabolism</keyword>